<keyword evidence="9" id="KW-0067">ATP-binding</keyword>
<keyword evidence="10" id="KW-1185">Reference proteome</keyword>
<dbReference type="PANTHER" id="PTHR45453:SF1">
    <property type="entry name" value="PHOSPHATE REGULON SENSOR PROTEIN PHOR"/>
    <property type="match status" value="1"/>
</dbReference>
<dbReference type="PANTHER" id="PTHR45453">
    <property type="entry name" value="PHOSPHATE REGULON SENSOR PROTEIN PHOR"/>
    <property type="match status" value="1"/>
</dbReference>
<evidence type="ECO:0000256" key="6">
    <source>
        <dbReference type="ARBA" id="ARBA00023012"/>
    </source>
</evidence>
<dbReference type="AlphaFoldDB" id="A0AA41WWU2"/>
<dbReference type="CDD" id="cd00130">
    <property type="entry name" value="PAS"/>
    <property type="match status" value="1"/>
</dbReference>
<evidence type="ECO:0000256" key="4">
    <source>
        <dbReference type="ARBA" id="ARBA00022679"/>
    </source>
</evidence>
<dbReference type="SMART" id="SM00091">
    <property type="entry name" value="PAS"/>
    <property type="match status" value="1"/>
</dbReference>
<dbReference type="Pfam" id="PF02518">
    <property type="entry name" value="HATPase_c"/>
    <property type="match status" value="1"/>
</dbReference>
<comment type="caution">
    <text evidence="9">The sequence shown here is derived from an EMBL/GenBank/DDBJ whole genome shotgun (WGS) entry which is preliminary data.</text>
</comment>
<dbReference type="InterPro" id="IPR005467">
    <property type="entry name" value="His_kinase_dom"/>
</dbReference>
<evidence type="ECO:0000256" key="3">
    <source>
        <dbReference type="ARBA" id="ARBA00022553"/>
    </source>
</evidence>
<gene>
    <name evidence="9" type="ORF">NLF92_02550</name>
</gene>
<dbReference type="EMBL" id="JANATA010000002">
    <property type="protein sequence ID" value="MCP3427820.1"/>
    <property type="molecule type" value="Genomic_DNA"/>
</dbReference>
<dbReference type="Gene3D" id="3.30.565.10">
    <property type="entry name" value="Histidine kinase-like ATPase, C-terminal domain"/>
    <property type="match status" value="1"/>
</dbReference>
<keyword evidence="3" id="KW-0597">Phosphoprotein</keyword>
<dbReference type="GO" id="GO:0004721">
    <property type="term" value="F:phosphoprotein phosphatase activity"/>
    <property type="evidence" value="ECO:0007669"/>
    <property type="project" value="TreeGrafter"/>
</dbReference>
<dbReference type="SUPFAM" id="SSF55874">
    <property type="entry name" value="ATPase domain of HSP90 chaperone/DNA topoisomerase II/histidine kinase"/>
    <property type="match status" value="1"/>
</dbReference>
<dbReference type="GO" id="GO:0005886">
    <property type="term" value="C:plasma membrane"/>
    <property type="evidence" value="ECO:0007669"/>
    <property type="project" value="TreeGrafter"/>
</dbReference>
<dbReference type="EC" id="2.7.13.3" evidence="2"/>
<keyword evidence="5" id="KW-0418">Kinase</keyword>
<dbReference type="Proteomes" id="UP001165413">
    <property type="component" value="Unassembled WGS sequence"/>
</dbReference>
<keyword evidence="6" id="KW-0902">Two-component regulatory system</keyword>
<dbReference type="InterPro" id="IPR003594">
    <property type="entry name" value="HATPase_dom"/>
</dbReference>
<dbReference type="InterPro" id="IPR036097">
    <property type="entry name" value="HisK_dim/P_sf"/>
</dbReference>
<dbReference type="PRINTS" id="PR00344">
    <property type="entry name" value="BCTRLSENSOR"/>
</dbReference>
<evidence type="ECO:0000256" key="7">
    <source>
        <dbReference type="ARBA" id="ARBA00023136"/>
    </source>
</evidence>
<dbReference type="InterPro" id="IPR004358">
    <property type="entry name" value="Sig_transdc_His_kin-like_C"/>
</dbReference>
<feature type="domain" description="Histidine kinase" evidence="8">
    <location>
        <begin position="130"/>
        <end position="340"/>
    </location>
</feature>
<keyword evidence="4" id="KW-0808">Transferase</keyword>
<dbReference type="InterPro" id="IPR035965">
    <property type="entry name" value="PAS-like_dom_sf"/>
</dbReference>
<dbReference type="SMART" id="SM00388">
    <property type="entry name" value="HisKA"/>
    <property type="match status" value="1"/>
</dbReference>
<dbReference type="InterPro" id="IPR000014">
    <property type="entry name" value="PAS"/>
</dbReference>
<dbReference type="Pfam" id="PF13188">
    <property type="entry name" value="PAS_8"/>
    <property type="match status" value="1"/>
</dbReference>
<dbReference type="Pfam" id="PF00512">
    <property type="entry name" value="HisKA"/>
    <property type="match status" value="1"/>
</dbReference>
<dbReference type="PROSITE" id="PS50109">
    <property type="entry name" value="HIS_KIN"/>
    <property type="match status" value="1"/>
</dbReference>
<proteinExistence type="predicted"/>
<evidence type="ECO:0000259" key="8">
    <source>
        <dbReference type="PROSITE" id="PS50109"/>
    </source>
</evidence>
<name>A0AA41WWU2_9ALTE</name>
<keyword evidence="7" id="KW-0472">Membrane</keyword>
<dbReference type="CDD" id="cd00075">
    <property type="entry name" value="HATPase"/>
    <property type="match status" value="1"/>
</dbReference>
<dbReference type="SUPFAM" id="SSF55785">
    <property type="entry name" value="PYP-like sensor domain (PAS domain)"/>
    <property type="match status" value="1"/>
</dbReference>
<dbReference type="InterPro" id="IPR050351">
    <property type="entry name" value="BphY/WalK/GraS-like"/>
</dbReference>
<dbReference type="CDD" id="cd00082">
    <property type="entry name" value="HisKA"/>
    <property type="match status" value="1"/>
</dbReference>
<dbReference type="Gene3D" id="1.10.287.130">
    <property type="match status" value="1"/>
</dbReference>
<accession>A0AA41WWU2</accession>
<reference evidence="9" key="1">
    <citation type="submission" date="2022-07" db="EMBL/GenBank/DDBJ databases">
        <title>Characterization of the Novel Bacterium Alteromonas immobilis LMIT006 and Alteromonas gregis LMIT007.</title>
        <authorList>
            <person name="Lin X."/>
        </authorList>
    </citation>
    <scope>NUCLEOTIDE SEQUENCE</scope>
    <source>
        <strain evidence="9">LMIT007</strain>
    </source>
</reference>
<dbReference type="Gene3D" id="3.30.450.20">
    <property type="entry name" value="PAS domain"/>
    <property type="match status" value="1"/>
</dbReference>
<dbReference type="SMART" id="SM00387">
    <property type="entry name" value="HATPase_c"/>
    <property type="match status" value="1"/>
</dbReference>
<sequence>MLAQIIPNNHISSLSIEQHAAIFASMPDGLLVLDSRGVIIEANSAAHSLLDTILLNQPWREIIHSCFMPKASDGHEVSLRNGKLVKVATSPLQGSIGQLIVLTDLTETRQLQAKISHMQRLSSLGQMVAKLAHQIRTPLSAALLYAENLNGDTNSSNLQQRFSQKLLARLKELEMQVNDMLVFAKSGQQPLAKTFSVFSLQQQIDSNMAGILAKHKIALTFDVPAMDIHLLGNQDAIAGALQNILHNAVQVSAMGDTVTCVMSVTPEHNLRVTISDNGPGLKPEHIPQLFTPFYTTKTHGTGLGLAVVASVIQSHKGTIRAKNKPNNDGAEFICTLPLATNVTMHKQSQESLK</sequence>
<evidence type="ECO:0000256" key="2">
    <source>
        <dbReference type="ARBA" id="ARBA00012438"/>
    </source>
</evidence>
<dbReference type="GO" id="GO:0000155">
    <property type="term" value="F:phosphorelay sensor kinase activity"/>
    <property type="evidence" value="ECO:0007669"/>
    <property type="project" value="InterPro"/>
</dbReference>
<evidence type="ECO:0000256" key="1">
    <source>
        <dbReference type="ARBA" id="ARBA00000085"/>
    </source>
</evidence>
<evidence type="ECO:0000313" key="9">
    <source>
        <dbReference type="EMBL" id="MCP3427820.1"/>
    </source>
</evidence>
<dbReference type="GO" id="GO:0016036">
    <property type="term" value="P:cellular response to phosphate starvation"/>
    <property type="evidence" value="ECO:0007669"/>
    <property type="project" value="TreeGrafter"/>
</dbReference>
<dbReference type="SUPFAM" id="SSF47384">
    <property type="entry name" value="Homodimeric domain of signal transducing histidine kinase"/>
    <property type="match status" value="1"/>
</dbReference>
<evidence type="ECO:0000313" key="10">
    <source>
        <dbReference type="Proteomes" id="UP001165413"/>
    </source>
</evidence>
<dbReference type="InterPro" id="IPR003661">
    <property type="entry name" value="HisK_dim/P_dom"/>
</dbReference>
<protein>
    <recommendedName>
        <fullName evidence="2">histidine kinase</fullName>
        <ecNumber evidence="2">2.7.13.3</ecNumber>
    </recommendedName>
</protein>
<comment type="catalytic activity">
    <reaction evidence="1">
        <text>ATP + protein L-histidine = ADP + protein N-phospho-L-histidine.</text>
        <dbReference type="EC" id="2.7.13.3"/>
    </reaction>
</comment>
<evidence type="ECO:0000256" key="5">
    <source>
        <dbReference type="ARBA" id="ARBA00022777"/>
    </source>
</evidence>
<dbReference type="InterPro" id="IPR036890">
    <property type="entry name" value="HATPase_C_sf"/>
</dbReference>
<dbReference type="GO" id="GO:0005524">
    <property type="term" value="F:ATP binding"/>
    <property type="evidence" value="ECO:0007669"/>
    <property type="project" value="UniProtKB-KW"/>
</dbReference>
<keyword evidence="9" id="KW-0547">Nucleotide-binding</keyword>
<dbReference type="RefSeq" id="WP_254098542.1">
    <property type="nucleotide sequence ID" value="NZ_JANATA010000002.1"/>
</dbReference>
<organism evidence="9 10">
    <name type="scientific">Opacimonas viscosa</name>
    <dbReference type="NCBI Taxonomy" id="2961944"/>
    <lineage>
        <taxon>Bacteria</taxon>
        <taxon>Pseudomonadati</taxon>
        <taxon>Pseudomonadota</taxon>
        <taxon>Gammaproteobacteria</taxon>
        <taxon>Alteromonadales</taxon>
        <taxon>Alteromonadaceae</taxon>
        <taxon>Opacimonas</taxon>
    </lineage>
</organism>